<keyword evidence="3" id="KW-1185">Reference proteome</keyword>
<evidence type="ECO:0000313" key="3">
    <source>
        <dbReference type="Proteomes" id="UP000292052"/>
    </source>
</evidence>
<keyword evidence="1" id="KW-0812">Transmembrane</keyword>
<feature type="transmembrane region" description="Helical" evidence="1">
    <location>
        <begin position="32"/>
        <end position="53"/>
    </location>
</feature>
<evidence type="ECO:0000313" key="2">
    <source>
        <dbReference type="EMBL" id="RZB40338.1"/>
    </source>
</evidence>
<dbReference type="EMBL" id="QDEB01119850">
    <property type="protein sequence ID" value="RZB40338.1"/>
    <property type="molecule type" value="Genomic_DNA"/>
</dbReference>
<organism evidence="2 3">
    <name type="scientific">Asbolus verrucosus</name>
    <name type="common">Desert ironclad beetle</name>
    <dbReference type="NCBI Taxonomy" id="1661398"/>
    <lineage>
        <taxon>Eukaryota</taxon>
        <taxon>Metazoa</taxon>
        <taxon>Ecdysozoa</taxon>
        <taxon>Arthropoda</taxon>
        <taxon>Hexapoda</taxon>
        <taxon>Insecta</taxon>
        <taxon>Pterygota</taxon>
        <taxon>Neoptera</taxon>
        <taxon>Endopterygota</taxon>
        <taxon>Coleoptera</taxon>
        <taxon>Polyphaga</taxon>
        <taxon>Cucujiformia</taxon>
        <taxon>Tenebrionidae</taxon>
        <taxon>Pimeliinae</taxon>
        <taxon>Asbolus</taxon>
    </lineage>
</organism>
<keyword evidence="1" id="KW-0472">Membrane</keyword>
<dbReference type="Proteomes" id="UP000292052">
    <property type="component" value="Unassembled WGS sequence"/>
</dbReference>
<reference evidence="2 3" key="1">
    <citation type="submission" date="2017-03" db="EMBL/GenBank/DDBJ databases">
        <title>Genome of the blue death feigning beetle - Asbolus verrucosus.</title>
        <authorList>
            <person name="Rider S.D."/>
        </authorList>
    </citation>
    <scope>NUCLEOTIDE SEQUENCE [LARGE SCALE GENOMIC DNA]</scope>
    <source>
        <strain evidence="2">Butters</strain>
        <tissue evidence="2">Head and leg muscle</tissue>
    </source>
</reference>
<dbReference type="OrthoDB" id="8196465at2759"/>
<accession>A0A482VAY8</accession>
<keyword evidence="1" id="KW-1133">Transmembrane helix</keyword>
<gene>
    <name evidence="2" type="ORF">BDFB_012266</name>
</gene>
<feature type="transmembrane region" description="Helical" evidence="1">
    <location>
        <begin position="7"/>
        <end position="26"/>
    </location>
</feature>
<name>A0A482VAY8_ASBVE</name>
<dbReference type="AlphaFoldDB" id="A0A482VAY8"/>
<comment type="caution">
    <text evidence="2">The sequence shown here is derived from an EMBL/GenBank/DDBJ whole genome shotgun (WGS) entry which is preliminary data.</text>
</comment>
<evidence type="ECO:0000256" key="1">
    <source>
        <dbReference type="SAM" id="Phobius"/>
    </source>
</evidence>
<proteinExistence type="predicted"/>
<evidence type="ECO:0008006" key="4">
    <source>
        <dbReference type="Google" id="ProtNLM"/>
    </source>
</evidence>
<sequence>MYSLYSVMVLGTLFFWTTYPILDNFAENSNKFFNWIVLLQFFTSAVSIGLTMFQLTIILRTSWSYFVVLRQVNSQD</sequence>
<protein>
    <recommendedName>
        <fullName evidence="4">7tm 6 domain containing protein</fullName>
    </recommendedName>
</protein>